<organism evidence="1 2">
    <name type="scientific">Orchesella dallaii</name>
    <dbReference type="NCBI Taxonomy" id="48710"/>
    <lineage>
        <taxon>Eukaryota</taxon>
        <taxon>Metazoa</taxon>
        <taxon>Ecdysozoa</taxon>
        <taxon>Arthropoda</taxon>
        <taxon>Hexapoda</taxon>
        <taxon>Collembola</taxon>
        <taxon>Entomobryomorpha</taxon>
        <taxon>Entomobryoidea</taxon>
        <taxon>Orchesellidae</taxon>
        <taxon>Orchesellinae</taxon>
        <taxon>Orchesella</taxon>
    </lineage>
</organism>
<protein>
    <recommendedName>
        <fullName evidence="3">CARD domain-containing protein</fullName>
    </recommendedName>
</protein>
<dbReference type="CDD" id="cd01671">
    <property type="entry name" value="CARD"/>
    <property type="match status" value="1"/>
</dbReference>
<name>A0ABP1QYE6_9HEXA</name>
<reference evidence="1 2" key="1">
    <citation type="submission" date="2024-08" db="EMBL/GenBank/DDBJ databases">
        <authorList>
            <person name="Cucini C."/>
            <person name="Frati F."/>
        </authorList>
    </citation>
    <scope>NUCLEOTIDE SEQUENCE [LARGE SCALE GENOMIC DNA]</scope>
</reference>
<keyword evidence="2" id="KW-1185">Reference proteome</keyword>
<evidence type="ECO:0008006" key="3">
    <source>
        <dbReference type="Google" id="ProtNLM"/>
    </source>
</evidence>
<proteinExistence type="predicted"/>
<gene>
    <name evidence="1" type="ORF">ODALV1_LOCUS16597</name>
</gene>
<evidence type="ECO:0000313" key="1">
    <source>
        <dbReference type="EMBL" id="CAL8114745.1"/>
    </source>
</evidence>
<comment type="caution">
    <text evidence="1">The sequence shown here is derived from an EMBL/GenBank/DDBJ whole genome shotgun (WGS) entry which is preliminary data.</text>
</comment>
<dbReference type="EMBL" id="CAXLJM020000050">
    <property type="protein sequence ID" value="CAL8114745.1"/>
    <property type="molecule type" value="Genomic_DNA"/>
</dbReference>
<dbReference type="InterPro" id="IPR011029">
    <property type="entry name" value="DEATH-like_dom_sf"/>
</dbReference>
<accession>A0ABP1QYE6</accession>
<dbReference type="Proteomes" id="UP001642540">
    <property type="component" value="Unassembled WGS sequence"/>
</dbReference>
<sequence>MEKHQIDHINKNLNGLIKGTFCNPLLLSKLFSKGILSIEEMEELEIKANTRGHVEASYALFGMCKTRKDGFKGLLEALRDSFQSGVVEILESLSTDTVINIDTCHEDAALPTSLTTCKFADHRRSVQSTSASIRPFLYDGNHQQRNSISIPLSSDLDVFSICNDKEPILHQPKRPGFMSRRQDYSRYVDYVPLENCRRSYTCCFGCTLFTFSCCNR</sequence>
<dbReference type="Gene3D" id="1.10.533.10">
    <property type="entry name" value="Death Domain, Fas"/>
    <property type="match status" value="1"/>
</dbReference>
<evidence type="ECO:0000313" key="2">
    <source>
        <dbReference type="Proteomes" id="UP001642540"/>
    </source>
</evidence>